<evidence type="ECO:0000313" key="4">
    <source>
        <dbReference type="Proteomes" id="UP000235371"/>
    </source>
</evidence>
<dbReference type="OrthoDB" id="5086500at2759"/>
<dbReference type="PANTHER" id="PTHR10039">
    <property type="entry name" value="AMELOGENIN"/>
    <property type="match status" value="1"/>
</dbReference>
<evidence type="ECO:0000256" key="1">
    <source>
        <dbReference type="ARBA" id="ARBA00022737"/>
    </source>
</evidence>
<dbReference type="InterPro" id="IPR056884">
    <property type="entry name" value="NPHP3-like_N"/>
</dbReference>
<feature type="domain" description="Nephrocystin 3-like N-terminal" evidence="2">
    <location>
        <begin position="31"/>
        <end position="216"/>
    </location>
</feature>
<dbReference type="InParanoid" id="A0A2J6SUF3"/>
<dbReference type="GeneID" id="36596052"/>
<dbReference type="PANTHER" id="PTHR10039:SF5">
    <property type="entry name" value="NACHT DOMAIN-CONTAINING PROTEIN"/>
    <property type="match status" value="1"/>
</dbReference>
<dbReference type="Proteomes" id="UP000235371">
    <property type="component" value="Unassembled WGS sequence"/>
</dbReference>
<dbReference type="InterPro" id="IPR027417">
    <property type="entry name" value="P-loop_NTPase"/>
</dbReference>
<dbReference type="Pfam" id="PF24883">
    <property type="entry name" value="NPHP3_N"/>
    <property type="match status" value="1"/>
</dbReference>
<protein>
    <recommendedName>
        <fullName evidence="2">Nephrocystin 3-like N-terminal domain-containing protein</fullName>
    </recommendedName>
</protein>
<name>A0A2J6SUF3_9HELO</name>
<proteinExistence type="predicted"/>
<keyword evidence="4" id="KW-1185">Reference proteome</keyword>
<dbReference type="RefSeq" id="XP_024731299.1">
    <property type="nucleotide sequence ID" value="XM_024887976.1"/>
</dbReference>
<accession>A0A2J6SUF3</accession>
<gene>
    <name evidence="3" type="ORF">K444DRAFT_699160</name>
</gene>
<reference evidence="3 4" key="1">
    <citation type="submission" date="2016-04" db="EMBL/GenBank/DDBJ databases">
        <title>A degradative enzymes factory behind the ericoid mycorrhizal symbiosis.</title>
        <authorList>
            <consortium name="DOE Joint Genome Institute"/>
            <person name="Martino E."/>
            <person name="Morin E."/>
            <person name="Grelet G."/>
            <person name="Kuo A."/>
            <person name="Kohler A."/>
            <person name="Daghino S."/>
            <person name="Barry K."/>
            <person name="Choi C."/>
            <person name="Cichocki N."/>
            <person name="Clum A."/>
            <person name="Copeland A."/>
            <person name="Hainaut M."/>
            <person name="Haridas S."/>
            <person name="Labutti K."/>
            <person name="Lindquist E."/>
            <person name="Lipzen A."/>
            <person name="Khouja H.-R."/>
            <person name="Murat C."/>
            <person name="Ohm R."/>
            <person name="Olson A."/>
            <person name="Spatafora J."/>
            <person name="Veneault-Fourrey C."/>
            <person name="Henrissat B."/>
            <person name="Grigoriev I."/>
            <person name="Martin F."/>
            <person name="Perotto S."/>
        </authorList>
    </citation>
    <scope>NUCLEOTIDE SEQUENCE [LARGE SCALE GENOMIC DNA]</scope>
    <source>
        <strain evidence="3 4">E</strain>
    </source>
</reference>
<evidence type="ECO:0000313" key="3">
    <source>
        <dbReference type="EMBL" id="PMD54395.1"/>
    </source>
</evidence>
<evidence type="ECO:0000259" key="2">
    <source>
        <dbReference type="Pfam" id="PF24883"/>
    </source>
</evidence>
<feature type="non-terminal residue" evidence="3">
    <location>
        <position position="1"/>
    </location>
</feature>
<organism evidence="3 4">
    <name type="scientific">Hyaloscypha bicolor E</name>
    <dbReference type="NCBI Taxonomy" id="1095630"/>
    <lineage>
        <taxon>Eukaryota</taxon>
        <taxon>Fungi</taxon>
        <taxon>Dikarya</taxon>
        <taxon>Ascomycota</taxon>
        <taxon>Pezizomycotina</taxon>
        <taxon>Leotiomycetes</taxon>
        <taxon>Helotiales</taxon>
        <taxon>Hyaloscyphaceae</taxon>
        <taxon>Hyaloscypha</taxon>
        <taxon>Hyaloscypha bicolor</taxon>
    </lineage>
</organism>
<dbReference type="EMBL" id="KZ613865">
    <property type="protein sequence ID" value="PMD54395.1"/>
    <property type="molecule type" value="Genomic_DNA"/>
</dbReference>
<feature type="non-terminal residue" evidence="3">
    <location>
        <position position="351"/>
    </location>
</feature>
<dbReference type="SUPFAM" id="SSF52540">
    <property type="entry name" value="P-loop containing nucleoside triphosphate hydrolases"/>
    <property type="match status" value="1"/>
</dbReference>
<sequence length="351" mass="40119">TEILKSLEPFAANPREATIPSPHEDTFGWIWTEKKHNFVNWLEKSHNGVYWITGRPGSGKSTLMKFIVNDERTQKCIATEAGVLAYKLLCYYFYDMSELSTPQERSLDGLLHYILYQLLSSFPNLQRKISNLFTQQVLPRCCGTSGNLTSPWSLEHLKDSLMKISEQKYVHGRICLFVDGFDECQGDSGQTLGFVLSWLGKMQASGLKVKICIASRYIHDIMGRLKPSLQRPSLELHEWTRDDIQKYVQDHLNDAVRRSISLSSKSHRIFGDQLVSNIVGNAEGVFIWAKLVVADLESGLEECQEESQLQSRLKALPPELENLYEHIISEIPVRDLHAVFKYFRLLLRAPG</sequence>
<dbReference type="AlphaFoldDB" id="A0A2J6SUF3"/>
<keyword evidence="1" id="KW-0677">Repeat</keyword>
<dbReference type="Gene3D" id="3.40.50.300">
    <property type="entry name" value="P-loop containing nucleotide triphosphate hydrolases"/>
    <property type="match status" value="1"/>
</dbReference>